<evidence type="ECO:0000256" key="1">
    <source>
        <dbReference type="SAM" id="MobiDB-lite"/>
    </source>
</evidence>
<feature type="compositionally biased region" description="Polar residues" evidence="1">
    <location>
        <begin position="275"/>
        <end position="286"/>
    </location>
</feature>
<feature type="region of interest" description="Disordered" evidence="1">
    <location>
        <begin position="251"/>
        <end position="286"/>
    </location>
</feature>
<feature type="region of interest" description="Disordered" evidence="1">
    <location>
        <begin position="896"/>
        <end position="923"/>
    </location>
</feature>
<dbReference type="AlphaFoldDB" id="A0A6L2KZL0"/>
<gene>
    <name evidence="4" type="ORF">Tci_025393</name>
</gene>
<dbReference type="Pfam" id="PF07727">
    <property type="entry name" value="RVT_2"/>
    <property type="match status" value="1"/>
</dbReference>
<feature type="domain" description="Retrovirus-related Pol polyprotein from transposon TNT 1-94-like beta-barrel" evidence="3">
    <location>
        <begin position="353"/>
        <end position="386"/>
    </location>
</feature>
<protein>
    <submittedName>
        <fullName evidence="4">Copia protein</fullName>
    </submittedName>
</protein>
<feature type="compositionally biased region" description="Polar residues" evidence="1">
    <location>
        <begin position="251"/>
        <end position="263"/>
    </location>
</feature>
<evidence type="ECO:0000259" key="2">
    <source>
        <dbReference type="Pfam" id="PF07727"/>
    </source>
</evidence>
<accession>A0A6L2KZL0</accession>
<dbReference type="InterPro" id="IPR054722">
    <property type="entry name" value="PolX-like_BBD"/>
</dbReference>
<comment type="caution">
    <text evidence="4">The sequence shown here is derived from an EMBL/GenBank/DDBJ whole genome shotgun (WGS) entry which is preliminary data.</text>
</comment>
<organism evidence="4">
    <name type="scientific">Tanacetum cinerariifolium</name>
    <name type="common">Dalmatian daisy</name>
    <name type="synonym">Chrysanthemum cinerariifolium</name>
    <dbReference type="NCBI Taxonomy" id="118510"/>
    <lineage>
        <taxon>Eukaryota</taxon>
        <taxon>Viridiplantae</taxon>
        <taxon>Streptophyta</taxon>
        <taxon>Embryophyta</taxon>
        <taxon>Tracheophyta</taxon>
        <taxon>Spermatophyta</taxon>
        <taxon>Magnoliopsida</taxon>
        <taxon>eudicotyledons</taxon>
        <taxon>Gunneridae</taxon>
        <taxon>Pentapetalae</taxon>
        <taxon>asterids</taxon>
        <taxon>campanulids</taxon>
        <taxon>Asterales</taxon>
        <taxon>Asteraceae</taxon>
        <taxon>Asteroideae</taxon>
        <taxon>Anthemideae</taxon>
        <taxon>Anthemidinae</taxon>
        <taxon>Tanacetum</taxon>
    </lineage>
</organism>
<name>A0A6L2KZL0_TANCI</name>
<reference evidence="4" key="1">
    <citation type="journal article" date="2019" name="Sci. Rep.">
        <title>Draft genome of Tanacetum cinerariifolium, the natural source of mosquito coil.</title>
        <authorList>
            <person name="Yamashiro T."/>
            <person name="Shiraishi A."/>
            <person name="Satake H."/>
            <person name="Nakayama K."/>
        </authorList>
    </citation>
    <scope>NUCLEOTIDE SEQUENCE</scope>
</reference>
<feature type="compositionally biased region" description="Basic residues" evidence="1">
    <location>
        <begin position="896"/>
        <end position="913"/>
    </location>
</feature>
<dbReference type="InterPro" id="IPR013103">
    <property type="entry name" value="RVT_2"/>
</dbReference>
<evidence type="ECO:0000313" key="4">
    <source>
        <dbReference type="EMBL" id="GEU53415.1"/>
    </source>
</evidence>
<sequence>MNGMIKVLPFKTAEEVVARERERKERTTLLMALQEDHLAKFHKMADANEMWEVIKSRFGGNDESKKMQKYLLKQHVTPSNLRIHGAHVSHEDATQKFLRSLTSSWSQVALIIRTKPGLDTLSFNDLYNNLRVFERDVKGTTTSSSNTQNVAFVSADNTSSTNDINDDDMEEMDLKWQVAMISKRIKKAKGNQDIRRRDAGYNENKIRDNGRRHAYQDDSKALVTIDGEDIDWSEHVKEGAQNYAMIAYSSTNSGSDNETSADVSDSKPSEYASCESDSSVQTSTSVPELVENAPKVVCEPKVWNDAPIIEEYELDSDNDLVSIVQEHKEKPSFAFTDYVKHDDPHKALKDKGIVDSGCSRHMTGNKEHLANYQKFKGGSVTFGGSNGRITEAVNTACYVHNRVLVTKPQNKTPYELLTENQANKSACQKEANNSAGTQANDDQGANLEEIDLHEEHFILPICTPLSTAVPSRAFNDGELSCVVINFNNLETTMSVSLTPTIRIHTIHPKTQILRDSMSDVQTRSKVNKNFKAHAIVYRNKKNERGIVVRNKARLVAQGHRLEEGIDYDEVFTPVAKIVAIRIFLSFASYMGFIVYQRDVKSAFLYGTIDEEVYVLQPPGFVDPKFPNKVYKVVKALYGLHQAPRACVKTASTSIETQKPLVKDKEAADVDVTPKTSHLQAVKRIFRYLKGQQKLGNPQQEVVNFLAGDLSHGDAKSRLLWLLLLQRKNMLLLHTDIKENAQFHEIVDFLSRSSIFYALAISPDVCASFIEQFWKTATFKTINNISQINAKVAGKPVVITEASIRGDLLFNDMDGIECLTSGHTSNRAKGSLNLEALYALCTNLSNKVLALETVKDAQVKEILTLKARIKKLEKRCKLSISHHRAWLRSVSLLSKKNKLSKRKSVSKQRRKHAKSGPTKDDSDKLDAKLDEDIEYIDTEEALNEGRPDVSTARQELSIASPTTTTISDDEEMTLIDTLIKFKDDKAKGVALKDLESTYRPARSILTLKPLPTIDPKDKGKGVLEELELIVDERAKLLVEYFERRKKQLVKERAVAIRNKPLTRTQLRRLMMTYLKNIGRFTHSQLNKKSFEDIQSLYMKEKELIADFVPIRSEEDERMIRDMNKKAKEESNDKGVESIKKINEGSRMKRMSKRQKTDADLEEEEKLKTFLKTDSDDEGVIDYENQEKCSLNSWNFYENYGVHILILEDGTEIYMLAERRYPLTIITLEGMLSLRLIAESASDVAYDLLRFIQKQIDESGGHDRGEKDL</sequence>
<dbReference type="EMBL" id="BKCJ010003169">
    <property type="protein sequence ID" value="GEU53415.1"/>
    <property type="molecule type" value="Genomic_DNA"/>
</dbReference>
<proteinExistence type="predicted"/>
<evidence type="ECO:0000259" key="3">
    <source>
        <dbReference type="Pfam" id="PF22936"/>
    </source>
</evidence>
<feature type="domain" description="Reverse transcriptase Ty1/copia-type" evidence="2">
    <location>
        <begin position="534"/>
        <end position="652"/>
    </location>
</feature>
<dbReference type="Pfam" id="PF22936">
    <property type="entry name" value="Pol_BBD"/>
    <property type="match status" value="1"/>
</dbReference>